<dbReference type="InterPro" id="IPR005829">
    <property type="entry name" value="Sugar_transporter_CS"/>
</dbReference>
<dbReference type="AlphaFoldDB" id="A0A9Q0AQ70"/>
<dbReference type="Gene3D" id="1.20.1720.10">
    <property type="entry name" value="Multidrug resistance protein D"/>
    <property type="match status" value="1"/>
</dbReference>
<sequence>MISTLVVGPFTIEPVHASLHLATFPTALSIPPLFMQPPGPHHVLVSEKKAEGSLLAGSQAHSNDATVSSIQNPKEEDGRATDVHASTGHLHGLRLWMVTTLNATMLFLVQTEIFIVTTSLVAIAEELGNFDTASWILASYFLGYVSFVVIVAKLSDIFGRKPVYVLSIFIFTLFSGACAAARTMQQLIILRAFQGLGGGGSYALATILTIEIVPPEKYPVQMTYMGIAVMLALVLGPIAGGGTTSVTTWRWIFLFNVPVGVVGLALAIVGIPPGFPHDQKSVHRSKLPPPSRPLARLDIPGCVLLLLATMSIAAAFQEAGSRFSWGSAYFITLLVVSFLLWLALVIWERHVTLSNAIREPVLPWRFLTNRVMMGALLGIILQGGPLTVTNLQIPQRFQLVSGLSSLDAGVRLIPFGVGLSAGTILSANVARRSKVPPVYSVIVGALLQVLGYALLASSGSYVAVPPAVYAYQVIAGLGCGISFQILILAIPAVSEKRDHAVGMGAANQFRAIGSTIMVAVTTALFNGFVFPQLSALGMSDPNRVIETYSQNETEISPELWEEARHILSQGYSRQMYALVACGAAQAAAALLLWKKSPTKIPVEGGDASSRQGPKEVGERSAGKLTVP</sequence>
<reference evidence="8" key="1">
    <citation type="submission" date="2021-03" db="EMBL/GenBank/DDBJ databases">
        <title>Revisited historic fungal species revealed as producer of novel bioactive compounds through whole genome sequencing and comparative genomics.</title>
        <authorList>
            <person name="Vignolle G.A."/>
            <person name="Hochenegger N."/>
            <person name="Mach R.L."/>
            <person name="Mach-Aigner A.R."/>
            <person name="Javad Rahimi M."/>
            <person name="Salim K.A."/>
            <person name="Chan C.M."/>
            <person name="Lim L.B.L."/>
            <person name="Cai F."/>
            <person name="Druzhinina I.S."/>
            <person name="U'Ren J.M."/>
            <person name="Derntl C."/>
        </authorList>
    </citation>
    <scope>NUCLEOTIDE SEQUENCE</scope>
    <source>
        <strain evidence="8">TUCIM 5799</strain>
    </source>
</reference>
<keyword evidence="4 6" id="KW-0472">Membrane</keyword>
<dbReference type="InterPro" id="IPR011701">
    <property type="entry name" value="MFS"/>
</dbReference>
<feature type="transmembrane region" description="Helical" evidence="6">
    <location>
        <begin position="103"/>
        <end position="123"/>
    </location>
</feature>
<dbReference type="InterPro" id="IPR020846">
    <property type="entry name" value="MFS_dom"/>
</dbReference>
<evidence type="ECO:0000259" key="7">
    <source>
        <dbReference type="PROSITE" id="PS50850"/>
    </source>
</evidence>
<dbReference type="Proteomes" id="UP000829685">
    <property type="component" value="Unassembled WGS sequence"/>
</dbReference>
<feature type="compositionally biased region" description="Basic and acidic residues" evidence="5">
    <location>
        <begin position="612"/>
        <end position="621"/>
    </location>
</feature>
<evidence type="ECO:0000313" key="8">
    <source>
        <dbReference type="EMBL" id="KAI1871740.1"/>
    </source>
</evidence>
<feature type="transmembrane region" description="Helical" evidence="6">
    <location>
        <begin position="367"/>
        <end position="388"/>
    </location>
</feature>
<accession>A0A9Q0AQ70</accession>
<dbReference type="PROSITE" id="PS50850">
    <property type="entry name" value="MFS"/>
    <property type="match status" value="1"/>
</dbReference>
<feature type="transmembrane region" description="Helical" evidence="6">
    <location>
        <begin position="164"/>
        <end position="182"/>
    </location>
</feature>
<dbReference type="GO" id="GO:0005886">
    <property type="term" value="C:plasma membrane"/>
    <property type="evidence" value="ECO:0007669"/>
    <property type="project" value="TreeGrafter"/>
</dbReference>
<feature type="transmembrane region" description="Helical" evidence="6">
    <location>
        <begin position="575"/>
        <end position="593"/>
    </location>
</feature>
<evidence type="ECO:0000256" key="3">
    <source>
        <dbReference type="ARBA" id="ARBA00022989"/>
    </source>
</evidence>
<organism evidence="8 9">
    <name type="scientific">Neoarthrinium moseri</name>
    <dbReference type="NCBI Taxonomy" id="1658444"/>
    <lineage>
        <taxon>Eukaryota</taxon>
        <taxon>Fungi</taxon>
        <taxon>Dikarya</taxon>
        <taxon>Ascomycota</taxon>
        <taxon>Pezizomycotina</taxon>
        <taxon>Sordariomycetes</taxon>
        <taxon>Xylariomycetidae</taxon>
        <taxon>Amphisphaeriales</taxon>
        <taxon>Apiosporaceae</taxon>
        <taxon>Neoarthrinium</taxon>
    </lineage>
</organism>
<keyword evidence="3 6" id="KW-1133">Transmembrane helix</keyword>
<feature type="compositionally biased region" description="Polar residues" evidence="5">
    <location>
        <begin position="59"/>
        <end position="72"/>
    </location>
</feature>
<evidence type="ECO:0000256" key="4">
    <source>
        <dbReference type="ARBA" id="ARBA00023136"/>
    </source>
</evidence>
<dbReference type="PANTHER" id="PTHR23501:SF43">
    <property type="entry name" value="MULTIDRUG TRANSPORTER, PUTATIVE (AFU_ORTHOLOGUE AFUA_6G03040)-RELATED"/>
    <property type="match status" value="1"/>
</dbReference>
<feature type="domain" description="Major facilitator superfamily (MFS) profile" evidence="7">
    <location>
        <begin position="98"/>
        <end position="600"/>
    </location>
</feature>
<feature type="transmembrane region" description="Helical" evidence="6">
    <location>
        <begin position="469"/>
        <end position="490"/>
    </location>
</feature>
<evidence type="ECO:0000256" key="1">
    <source>
        <dbReference type="ARBA" id="ARBA00004141"/>
    </source>
</evidence>
<evidence type="ECO:0000256" key="5">
    <source>
        <dbReference type="SAM" id="MobiDB-lite"/>
    </source>
</evidence>
<dbReference type="PROSITE" id="PS00216">
    <property type="entry name" value="SUGAR_TRANSPORT_1"/>
    <property type="match status" value="1"/>
</dbReference>
<proteinExistence type="predicted"/>
<feature type="transmembrane region" description="Helical" evidence="6">
    <location>
        <begin position="251"/>
        <end position="276"/>
    </location>
</feature>
<comment type="subcellular location">
    <subcellularLocation>
        <location evidence="1">Membrane</location>
        <topology evidence="1">Multi-pass membrane protein</topology>
    </subcellularLocation>
</comment>
<dbReference type="PANTHER" id="PTHR23501">
    <property type="entry name" value="MAJOR FACILITATOR SUPERFAMILY"/>
    <property type="match status" value="1"/>
</dbReference>
<keyword evidence="9" id="KW-1185">Reference proteome</keyword>
<dbReference type="InterPro" id="IPR036259">
    <property type="entry name" value="MFS_trans_sf"/>
</dbReference>
<keyword evidence="2 6" id="KW-0812">Transmembrane</keyword>
<evidence type="ECO:0000313" key="9">
    <source>
        <dbReference type="Proteomes" id="UP000829685"/>
    </source>
</evidence>
<gene>
    <name evidence="8" type="ORF">JX265_005726</name>
</gene>
<feature type="region of interest" description="Disordered" evidence="5">
    <location>
        <begin position="57"/>
        <end position="83"/>
    </location>
</feature>
<evidence type="ECO:0000256" key="2">
    <source>
        <dbReference type="ARBA" id="ARBA00022692"/>
    </source>
</evidence>
<feature type="transmembrane region" description="Helical" evidence="6">
    <location>
        <begin position="408"/>
        <end position="429"/>
    </location>
</feature>
<dbReference type="Pfam" id="PF07690">
    <property type="entry name" value="MFS_1"/>
    <property type="match status" value="1"/>
</dbReference>
<feature type="transmembrane region" description="Helical" evidence="6">
    <location>
        <begin position="441"/>
        <end position="463"/>
    </location>
</feature>
<comment type="caution">
    <text evidence="8">The sequence shown here is derived from an EMBL/GenBank/DDBJ whole genome shotgun (WGS) entry which is preliminary data.</text>
</comment>
<dbReference type="SUPFAM" id="SSF103473">
    <property type="entry name" value="MFS general substrate transporter"/>
    <property type="match status" value="2"/>
</dbReference>
<feature type="transmembrane region" description="Helical" evidence="6">
    <location>
        <begin position="222"/>
        <end position="239"/>
    </location>
</feature>
<feature type="transmembrane region" description="Helical" evidence="6">
    <location>
        <begin position="328"/>
        <end position="347"/>
    </location>
</feature>
<feature type="transmembrane region" description="Helical" evidence="6">
    <location>
        <begin position="135"/>
        <end position="152"/>
    </location>
</feature>
<feature type="transmembrane region" description="Helical" evidence="6">
    <location>
        <begin position="188"/>
        <end position="210"/>
    </location>
</feature>
<dbReference type="Gene3D" id="1.20.1250.20">
    <property type="entry name" value="MFS general substrate transporter like domains"/>
    <property type="match status" value="1"/>
</dbReference>
<feature type="compositionally biased region" description="Basic and acidic residues" evidence="5">
    <location>
        <begin position="73"/>
        <end position="82"/>
    </location>
</feature>
<protein>
    <recommendedName>
        <fullName evidence="7">Major facilitator superfamily (MFS) profile domain-containing protein</fullName>
    </recommendedName>
</protein>
<dbReference type="EMBL" id="JAFIMR010000012">
    <property type="protein sequence ID" value="KAI1871740.1"/>
    <property type="molecule type" value="Genomic_DNA"/>
</dbReference>
<feature type="transmembrane region" description="Helical" evidence="6">
    <location>
        <begin position="511"/>
        <end position="530"/>
    </location>
</feature>
<dbReference type="GO" id="GO:0022857">
    <property type="term" value="F:transmembrane transporter activity"/>
    <property type="evidence" value="ECO:0007669"/>
    <property type="project" value="InterPro"/>
</dbReference>
<name>A0A9Q0AQ70_9PEZI</name>
<evidence type="ECO:0000256" key="6">
    <source>
        <dbReference type="SAM" id="Phobius"/>
    </source>
</evidence>
<feature type="region of interest" description="Disordered" evidence="5">
    <location>
        <begin position="599"/>
        <end position="627"/>
    </location>
</feature>